<name>A0A1R3KIT8_9ROSI</name>
<dbReference type="Pfam" id="PF03107">
    <property type="entry name" value="C1_2"/>
    <property type="match status" value="5"/>
</dbReference>
<dbReference type="AlphaFoldDB" id="A0A1R3KIT8"/>
<dbReference type="OrthoDB" id="938199at2759"/>
<evidence type="ECO:0000259" key="2">
    <source>
        <dbReference type="Pfam" id="PF03107"/>
    </source>
</evidence>
<evidence type="ECO:0000313" key="4">
    <source>
        <dbReference type="Proteomes" id="UP000187203"/>
    </source>
</evidence>
<reference evidence="4" key="1">
    <citation type="submission" date="2013-09" db="EMBL/GenBank/DDBJ databases">
        <title>Corchorus olitorius genome sequencing.</title>
        <authorList>
            <person name="Alam M."/>
            <person name="Haque M.S."/>
            <person name="Islam M.S."/>
            <person name="Emdad E.M."/>
            <person name="Islam M.M."/>
            <person name="Ahmed B."/>
            <person name="Halim A."/>
            <person name="Hossen Q.M.M."/>
            <person name="Hossain M.Z."/>
            <person name="Ahmed R."/>
            <person name="Khan M.M."/>
            <person name="Islam R."/>
            <person name="Rashid M.M."/>
            <person name="Khan S.A."/>
            <person name="Rahman M.S."/>
            <person name="Alam M."/>
            <person name="Yahiya A.S."/>
            <person name="Khan M.S."/>
            <person name="Azam M.S."/>
            <person name="Haque T."/>
            <person name="Lashkar M.Z.H."/>
            <person name="Akhand A.I."/>
            <person name="Morshed G."/>
            <person name="Roy S."/>
            <person name="Uddin K.S."/>
            <person name="Rabeya T."/>
            <person name="Hossain A.S."/>
            <person name="Chowdhury A."/>
            <person name="Snigdha A.R."/>
            <person name="Mortoza M.S."/>
            <person name="Matin S.A."/>
            <person name="Hoque S.M.E."/>
            <person name="Islam M.K."/>
            <person name="Roy D.K."/>
            <person name="Haider R."/>
            <person name="Moosa M.M."/>
            <person name="Elias S.M."/>
            <person name="Hasan A.M."/>
            <person name="Jahan S."/>
            <person name="Shafiuddin M."/>
            <person name="Mahmood N."/>
            <person name="Shommy N.S."/>
        </authorList>
    </citation>
    <scope>NUCLEOTIDE SEQUENCE [LARGE SCALE GENOMIC DNA]</scope>
    <source>
        <strain evidence="4">cv. O-4</strain>
    </source>
</reference>
<sequence>MEWEKEIEGALHLKREYHEHVLVLVDINQSEEKAGAYCQGCGQVVSAPCFSCANSDCNYHLHQKCAHAPSYIHNHPLHLEHPHFSLRERPRNDPEYACALCKKKSNVFFYECLHCIYFCLDINCASYFSNKVGESFYQSKDEAHQLPFFLFESHKEKLETIACSWCHEPLPESIYVSAECKFHLHKSCFDQLPTQIDHLCHRIHPLILEFDDKNRFCKICQKGDDKHFFYYHCVACNFDTHFQCIWPRPVIEAKRYHEHPFNLLWRQDSFTCDACGYNGNFASYVCCTCHFQVHVKCASLPRTIKISRHDHPLSHKYFLKTKQLDCQVCFDPVKTEYGHYHCLKADCSYVVHVECAIGDPSLYDIIEDENLAEDMDCSSFRVIKQNKDGEATKIRHFLHDEDEHDLVLEMKQKDTHDSRCCNGCVVSLSIPADPFYYSCLKCDFLLHKGCAELPKKKHHWYHRFLTTLLSANSSFYCHQCDRRCTGFYYISGTGKQMQFCLRCAKIPNIIKSGQVHKHKVFFDHKCRGQCNACGGNIREYGAFKCKDCSFTLDFACVTLPPTIENKSVCDQHFLKLITYGTEESEEEEAYCDICETKRDPKHWYYNCAICDTSAHPKCVLGENPFIKPGTIAPIWDYCNNHHRLSFARKKIYEYPPQCSRCRKHCQDLFLECAPCNYIKHFWLCP</sequence>
<feature type="domain" description="DC1" evidence="2">
    <location>
        <begin position="403"/>
        <end position="451"/>
    </location>
</feature>
<evidence type="ECO:0000256" key="1">
    <source>
        <dbReference type="ARBA" id="ARBA00022737"/>
    </source>
</evidence>
<feature type="domain" description="DC1" evidence="2">
    <location>
        <begin position="308"/>
        <end position="356"/>
    </location>
</feature>
<dbReference type="STRING" id="93759.A0A1R3KIT8"/>
<protein>
    <submittedName>
        <fullName evidence="3">C1-like protein</fullName>
    </submittedName>
</protein>
<dbReference type="Proteomes" id="UP000187203">
    <property type="component" value="Unassembled WGS sequence"/>
</dbReference>
<dbReference type="InterPro" id="IPR004146">
    <property type="entry name" value="DC1"/>
</dbReference>
<gene>
    <name evidence="3" type="ORF">COLO4_07700</name>
</gene>
<evidence type="ECO:0000313" key="3">
    <source>
        <dbReference type="EMBL" id="OMP07013.1"/>
    </source>
</evidence>
<dbReference type="InterPro" id="IPR046349">
    <property type="entry name" value="C1-like_sf"/>
</dbReference>
<dbReference type="InterPro" id="IPR053192">
    <property type="entry name" value="Vacuole_Formation_Reg"/>
</dbReference>
<accession>A0A1R3KIT8</accession>
<dbReference type="EMBL" id="AWUE01013450">
    <property type="protein sequence ID" value="OMP07013.1"/>
    <property type="molecule type" value="Genomic_DNA"/>
</dbReference>
<keyword evidence="1" id="KW-0677">Repeat</keyword>
<feature type="domain" description="DC1" evidence="2">
    <location>
        <begin position="570"/>
        <end position="619"/>
    </location>
</feature>
<dbReference type="PANTHER" id="PTHR32410:SF216">
    <property type="entry name" value="PHORBOL-ESTER_DAG-TYPE DOMAIN-CONTAINING PROTEIN"/>
    <property type="match status" value="1"/>
</dbReference>
<keyword evidence="4" id="KW-1185">Reference proteome</keyword>
<proteinExistence type="predicted"/>
<comment type="caution">
    <text evidence="3">The sequence shown here is derived from an EMBL/GenBank/DDBJ whole genome shotgun (WGS) entry which is preliminary data.</text>
</comment>
<dbReference type="PANTHER" id="PTHR32410">
    <property type="entry name" value="CYSTEINE/HISTIDINE-RICH C1 DOMAIN FAMILY PROTEIN"/>
    <property type="match status" value="1"/>
</dbReference>
<dbReference type="SUPFAM" id="SSF57889">
    <property type="entry name" value="Cysteine-rich domain"/>
    <property type="match status" value="6"/>
</dbReference>
<organism evidence="3 4">
    <name type="scientific">Corchorus olitorius</name>
    <dbReference type="NCBI Taxonomy" id="93759"/>
    <lineage>
        <taxon>Eukaryota</taxon>
        <taxon>Viridiplantae</taxon>
        <taxon>Streptophyta</taxon>
        <taxon>Embryophyta</taxon>
        <taxon>Tracheophyta</taxon>
        <taxon>Spermatophyta</taxon>
        <taxon>Magnoliopsida</taxon>
        <taxon>eudicotyledons</taxon>
        <taxon>Gunneridae</taxon>
        <taxon>Pentapetalae</taxon>
        <taxon>rosids</taxon>
        <taxon>malvids</taxon>
        <taxon>Malvales</taxon>
        <taxon>Malvaceae</taxon>
        <taxon>Grewioideae</taxon>
        <taxon>Apeibeae</taxon>
        <taxon>Corchorus</taxon>
    </lineage>
</organism>
<feature type="domain" description="DC1" evidence="2">
    <location>
        <begin position="256"/>
        <end position="298"/>
    </location>
</feature>
<feature type="domain" description="DC1" evidence="2">
    <location>
        <begin position="200"/>
        <end position="245"/>
    </location>
</feature>